<reference evidence="2 3" key="1">
    <citation type="journal article" date="2016" name="Mol. Biol. Evol.">
        <title>Comparative Genomics of Early-Diverging Mushroom-Forming Fungi Provides Insights into the Origins of Lignocellulose Decay Capabilities.</title>
        <authorList>
            <person name="Nagy L.G."/>
            <person name="Riley R."/>
            <person name="Tritt A."/>
            <person name="Adam C."/>
            <person name="Daum C."/>
            <person name="Floudas D."/>
            <person name="Sun H."/>
            <person name="Yadav J.S."/>
            <person name="Pangilinan J."/>
            <person name="Larsson K.H."/>
            <person name="Matsuura K."/>
            <person name="Barry K."/>
            <person name="Labutti K."/>
            <person name="Kuo R."/>
            <person name="Ohm R.A."/>
            <person name="Bhattacharya S.S."/>
            <person name="Shirouzu T."/>
            <person name="Yoshinaga Y."/>
            <person name="Martin F.M."/>
            <person name="Grigoriev I.V."/>
            <person name="Hibbett D.S."/>
        </authorList>
    </citation>
    <scope>NUCLEOTIDE SEQUENCE [LARGE SCALE GENOMIC DNA]</scope>
    <source>
        <strain evidence="2 3">HHB12029</strain>
    </source>
</reference>
<proteinExistence type="predicted"/>
<feature type="region of interest" description="Disordered" evidence="1">
    <location>
        <begin position="53"/>
        <end position="81"/>
    </location>
</feature>
<name>A0A165HGN0_EXIGL</name>
<feature type="region of interest" description="Disordered" evidence="1">
    <location>
        <begin position="1"/>
        <end position="36"/>
    </location>
</feature>
<protein>
    <submittedName>
        <fullName evidence="2">Uncharacterized protein</fullName>
    </submittedName>
</protein>
<evidence type="ECO:0000313" key="3">
    <source>
        <dbReference type="Proteomes" id="UP000077266"/>
    </source>
</evidence>
<evidence type="ECO:0000256" key="1">
    <source>
        <dbReference type="SAM" id="MobiDB-lite"/>
    </source>
</evidence>
<dbReference type="Proteomes" id="UP000077266">
    <property type="component" value="Unassembled WGS sequence"/>
</dbReference>
<keyword evidence="3" id="KW-1185">Reference proteome</keyword>
<feature type="compositionally biased region" description="Low complexity" evidence="1">
    <location>
        <begin position="1"/>
        <end position="19"/>
    </location>
</feature>
<sequence>MRTTSSSTAPSSTKSVSSTARLTPLEVDREQKHQPFKIADKAAAAYPRVKHVSLRDQRQVHQALPTRRSPTPPSLSPLTSNDTERQAIKDAGTISDFNVLHIITSPPSPLPSRTVSTRIAAISRSSAAILVVPSTSLSAQLALRCSPILVKTSDNRVIARFVKLYRTKTRTDILSDLPSTEKLERNNGNVTESLACGWTPATLSYHGCLIMLLYPHVLSHTSPLSDAAKVRLRTSVQSLAIVGEMVRVEGSVTLLPSLRKNPWIMSGFYP</sequence>
<gene>
    <name evidence="2" type="ORF">EXIGLDRAFT_769441</name>
</gene>
<accession>A0A165HGN0</accession>
<dbReference type="STRING" id="1314781.A0A165HGN0"/>
<organism evidence="2 3">
    <name type="scientific">Exidia glandulosa HHB12029</name>
    <dbReference type="NCBI Taxonomy" id="1314781"/>
    <lineage>
        <taxon>Eukaryota</taxon>
        <taxon>Fungi</taxon>
        <taxon>Dikarya</taxon>
        <taxon>Basidiomycota</taxon>
        <taxon>Agaricomycotina</taxon>
        <taxon>Agaricomycetes</taxon>
        <taxon>Auriculariales</taxon>
        <taxon>Exidiaceae</taxon>
        <taxon>Exidia</taxon>
    </lineage>
</organism>
<evidence type="ECO:0000313" key="2">
    <source>
        <dbReference type="EMBL" id="KZV91941.1"/>
    </source>
</evidence>
<dbReference type="AlphaFoldDB" id="A0A165HGN0"/>
<dbReference type="InParanoid" id="A0A165HGN0"/>
<dbReference type="EMBL" id="KV426017">
    <property type="protein sequence ID" value="KZV91941.1"/>
    <property type="molecule type" value="Genomic_DNA"/>
</dbReference>